<comment type="caution">
    <text evidence="1">The sequence shown here is derived from an EMBL/GenBank/DDBJ whole genome shotgun (WGS) entry which is preliminary data.</text>
</comment>
<evidence type="ECO:0008006" key="3">
    <source>
        <dbReference type="Google" id="ProtNLM"/>
    </source>
</evidence>
<dbReference type="EMBL" id="QVQT01000004">
    <property type="protein sequence ID" value="RFU16155.1"/>
    <property type="molecule type" value="Genomic_DNA"/>
</dbReference>
<accession>A0A372IMQ9</accession>
<sequence>MKKASERIQQRLRKDRPMSTISIRIPEDVVDDLKEIAPALGFSGYQPLIRAYIGQGLRKDLARLENPQTQALAESLRKHGVADKIIAEIIAETRLRSA</sequence>
<dbReference type="OrthoDB" id="6658216at2"/>
<reference evidence="1 2" key="1">
    <citation type="submission" date="2018-08" db="EMBL/GenBank/DDBJ databases">
        <title>Acidipila sp. 4G-K13, an acidobacterium isolated from forest soil.</title>
        <authorList>
            <person name="Gao Z.-H."/>
            <person name="Qiu L.-H."/>
        </authorList>
    </citation>
    <scope>NUCLEOTIDE SEQUENCE [LARGE SCALE GENOMIC DNA]</scope>
    <source>
        <strain evidence="1 2">4G-K13</strain>
    </source>
</reference>
<organism evidence="1 2">
    <name type="scientific">Paracidobacterium acidisoli</name>
    <dbReference type="NCBI Taxonomy" id="2303751"/>
    <lineage>
        <taxon>Bacteria</taxon>
        <taxon>Pseudomonadati</taxon>
        <taxon>Acidobacteriota</taxon>
        <taxon>Terriglobia</taxon>
        <taxon>Terriglobales</taxon>
        <taxon>Acidobacteriaceae</taxon>
        <taxon>Paracidobacterium</taxon>
    </lineage>
</organism>
<evidence type="ECO:0000313" key="1">
    <source>
        <dbReference type="EMBL" id="RFU16155.1"/>
    </source>
</evidence>
<evidence type="ECO:0000313" key="2">
    <source>
        <dbReference type="Proteomes" id="UP000264702"/>
    </source>
</evidence>
<protein>
    <recommendedName>
        <fullName evidence="3">CopG family transcriptional regulator</fullName>
    </recommendedName>
</protein>
<dbReference type="RefSeq" id="WP_117300222.1">
    <property type="nucleotide sequence ID" value="NZ_QVQT02000004.1"/>
</dbReference>
<dbReference type="Proteomes" id="UP000264702">
    <property type="component" value="Unassembled WGS sequence"/>
</dbReference>
<dbReference type="AlphaFoldDB" id="A0A372IMQ9"/>
<name>A0A372IMQ9_9BACT</name>
<keyword evidence="2" id="KW-1185">Reference proteome</keyword>
<gene>
    <name evidence="1" type="ORF">D0Y96_12115</name>
</gene>
<proteinExistence type="predicted"/>